<proteinExistence type="predicted"/>
<dbReference type="AlphaFoldDB" id="A0A0B4G2Z7"/>
<name>A0A0B4G2Z7_METGA</name>
<evidence type="ECO:0000313" key="2">
    <source>
        <dbReference type="Proteomes" id="UP000031192"/>
    </source>
</evidence>
<organism evidence="1 2">
    <name type="scientific">Metarhizium guizhouense (strain ARSEF 977)</name>
    <dbReference type="NCBI Taxonomy" id="1276136"/>
    <lineage>
        <taxon>Eukaryota</taxon>
        <taxon>Fungi</taxon>
        <taxon>Dikarya</taxon>
        <taxon>Ascomycota</taxon>
        <taxon>Pezizomycotina</taxon>
        <taxon>Sordariomycetes</taxon>
        <taxon>Hypocreomycetidae</taxon>
        <taxon>Hypocreales</taxon>
        <taxon>Clavicipitaceae</taxon>
        <taxon>Metarhizium</taxon>
    </lineage>
</organism>
<dbReference type="Proteomes" id="UP000031192">
    <property type="component" value="Unassembled WGS sequence"/>
</dbReference>
<gene>
    <name evidence="1" type="ORF">MGU_11671</name>
</gene>
<keyword evidence="2" id="KW-1185">Reference proteome</keyword>
<evidence type="ECO:0000313" key="1">
    <source>
        <dbReference type="EMBL" id="KID80920.1"/>
    </source>
</evidence>
<reference evidence="1 2" key="1">
    <citation type="journal article" date="2014" name="Proc. Natl. Acad. Sci. U.S.A.">
        <title>Trajectory and genomic determinants of fungal-pathogen speciation and host adaptation.</title>
        <authorList>
            <person name="Hu X."/>
            <person name="Xiao G."/>
            <person name="Zheng P."/>
            <person name="Shang Y."/>
            <person name="Su Y."/>
            <person name="Zhang X."/>
            <person name="Liu X."/>
            <person name="Zhan S."/>
            <person name="St Leger R.J."/>
            <person name="Wang C."/>
        </authorList>
    </citation>
    <scope>NUCLEOTIDE SEQUENCE [LARGE SCALE GENOMIC DNA]</scope>
    <source>
        <strain evidence="1 2">ARSEF 977</strain>
    </source>
</reference>
<protein>
    <submittedName>
        <fullName evidence="1">Uncharacterized protein</fullName>
    </submittedName>
</protein>
<dbReference type="EMBL" id="AZNH01000275">
    <property type="protein sequence ID" value="KID80920.1"/>
    <property type="molecule type" value="Genomic_DNA"/>
</dbReference>
<dbReference type="HOGENOM" id="CLU_1816252_0_0_1"/>
<accession>A0A0B4G2Z7</accession>
<sequence>MLEKLHTQNRLGIERSTRQRVLSLRILGELKGVQEVKYNPEVKLLLKQTPQNHRTCHVVLLQQLLLLLTLGRQTLLRTEENRDKLRFKALPTPVQKDGIVSAGRFRHITRIVKVLGRRRRYRETLNLFMQKQFMRQTLAQLA</sequence>
<comment type="caution">
    <text evidence="1">The sequence shown here is derived from an EMBL/GenBank/DDBJ whole genome shotgun (WGS) entry which is preliminary data.</text>
</comment>